<dbReference type="PRINTS" id="PR00420">
    <property type="entry name" value="RNGMNOXGNASE"/>
</dbReference>
<dbReference type="AlphaFoldDB" id="U5D8G7"/>
<keyword evidence="5 9" id="KW-0560">Oxidoreductase</keyword>
<dbReference type="InParanoid" id="U5D8G7"/>
<dbReference type="eggNOG" id="COG0654">
    <property type="taxonomic scope" value="Bacteria"/>
</dbReference>
<gene>
    <name evidence="9" type="ORF">KR51_00025170</name>
</gene>
<keyword evidence="10" id="KW-1185">Reference proteome</keyword>
<reference evidence="9 10" key="1">
    <citation type="submission" date="2013-05" db="EMBL/GenBank/DDBJ databases">
        <title>Draft genome sequence of Rubidibacter lacunae KORDI 51-2.</title>
        <authorList>
            <person name="Choi D.H."/>
            <person name="Noh J.H."/>
            <person name="Kwon K.-K."/>
            <person name="Lee J.-H."/>
            <person name="Ryu J.-Y."/>
        </authorList>
    </citation>
    <scope>NUCLEOTIDE SEQUENCE [LARGE SCALE GENOMIC DNA]</scope>
    <source>
        <strain evidence="9 10">KORDI 51-2</strain>
    </source>
</reference>
<evidence type="ECO:0000256" key="2">
    <source>
        <dbReference type="ARBA" id="ARBA00005349"/>
    </source>
</evidence>
<evidence type="ECO:0000313" key="9">
    <source>
        <dbReference type="EMBL" id="ERN40908.1"/>
    </source>
</evidence>
<name>U5D8G7_9CHRO</name>
<feature type="chain" id="PRO_5004658701" evidence="7">
    <location>
        <begin position="25"/>
        <end position="434"/>
    </location>
</feature>
<dbReference type="Proteomes" id="UP000016960">
    <property type="component" value="Unassembled WGS sequence"/>
</dbReference>
<evidence type="ECO:0000259" key="8">
    <source>
        <dbReference type="Pfam" id="PF01494"/>
    </source>
</evidence>
<evidence type="ECO:0000256" key="7">
    <source>
        <dbReference type="SAM" id="SignalP"/>
    </source>
</evidence>
<comment type="cofactor">
    <cofactor evidence="1">
        <name>FAD</name>
        <dbReference type="ChEBI" id="CHEBI:57692"/>
    </cofactor>
</comment>
<dbReference type="FunCoup" id="U5D8G7">
    <property type="interactions" value="273"/>
</dbReference>
<dbReference type="GO" id="GO:0006744">
    <property type="term" value="P:ubiquinone biosynthetic process"/>
    <property type="evidence" value="ECO:0007669"/>
    <property type="project" value="InterPro"/>
</dbReference>
<evidence type="ECO:0000256" key="5">
    <source>
        <dbReference type="ARBA" id="ARBA00023002"/>
    </source>
</evidence>
<dbReference type="Gene3D" id="3.50.50.60">
    <property type="entry name" value="FAD/NAD(P)-binding domain"/>
    <property type="match status" value="2"/>
</dbReference>
<dbReference type="GO" id="GO:0071949">
    <property type="term" value="F:FAD binding"/>
    <property type="evidence" value="ECO:0007669"/>
    <property type="project" value="InterPro"/>
</dbReference>
<dbReference type="InterPro" id="IPR010971">
    <property type="entry name" value="UbiH/COQ6"/>
</dbReference>
<keyword evidence="7" id="KW-0732">Signal</keyword>
<comment type="caution">
    <text evidence="9">The sequence shown here is derived from an EMBL/GenBank/DDBJ whole genome shotgun (WGS) entry which is preliminary data.</text>
</comment>
<dbReference type="GO" id="GO:0004497">
    <property type="term" value="F:monooxygenase activity"/>
    <property type="evidence" value="ECO:0007669"/>
    <property type="project" value="UniProtKB-KW"/>
</dbReference>
<keyword evidence="9" id="KW-0830">Ubiquinone</keyword>
<evidence type="ECO:0000256" key="6">
    <source>
        <dbReference type="ARBA" id="ARBA00023033"/>
    </source>
</evidence>
<comment type="similarity">
    <text evidence="2">Belongs to the UbiH/COQ6 family.</text>
</comment>
<keyword evidence="6" id="KW-0503">Monooxygenase</keyword>
<dbReference type="STRING" id="582515.KR51_00025170"/>
<keyword evidence="4" id="KW-0274">FAD</keyword>
<keyword evidence="3" id="KW-0285">Flavoprotein</keyword>
<dbReference type="InterPro" id="IPR036188">
    <property type="entry name" value="FAD/NAD-bd_sf"/>
</dbReference>
<dbReference type="GO" id="GO:0016705">
    <property type="term" value="F:oxidoreductase activity, acting on paired donors, with incorporation or reduction of molecular oxygen"/>
    <property type="evidence" value="ECO:0007669"/>
    <property type="project" value="InterPro"/>
</dbReference>
<dbReference type="PROSITE" id="PS01304">
    <property type="entry name" value="UBIH"/>
    <property type="match status" value="1"/>
</dbReference>
<evidence type="ECO:0000313" key="10">
    <source>
        <dbReference type="Proteomes" id="UP000016960"/>
    </source>
</evidence>
<dbReference type="SUPFAM" id="SSF51905">
    <property type="entry name" value="FAD/NAD(P)-binding domain"/>
    <property type="match status" value="1"/>
</dbReference>
<dbReference type="PATRIC" id="fig|582515.4.peg.2829"/>
<dbReference type="InterPro" id="IPR051205">
    <property type="entry name" value="UbiH/COQ6_monooxygenase"/>
</dbReference>
<dbReference type="GO" id="GO:0110142">
    <property type="term" value="C:ubiquinone biosynthesis complex"/>
    <property type="evidence" value="ECO:0007669"/>
    <property type="project" value="UniProtKB-ARBA"/>
</dbReference>
<sequence length="434" mass="46773">MATDRLRTLLSCMLLTSSPDRASAAKTSTQYDCDVAIAGGGIVGVTLARALQASGLRVGIVEAQVPDAAIARDRSYAVSVLSSRILDGLGVWKTVFPRVGAFSRIHLSDADAPGAVEFELRDLGTDYLGFAGPHGALLSALQAAVADADSITWFCPATVADAAIDAQGATLTLNAPDENNRREVRARLLVAADGARSRVRASAGVRTRGWKYGQSCITTTFAHAAPANDTAFERFWPTGPMGVLPLPGNRCQVVWTNPHARAQELQATDANTFTTALERYTGGLLGRIELLSDRLVFPVQLLQSDRYVQPRLALVGDAAHCCHPVGGQGLNLGIRDAVAIAEVLTAAHHRGEDIGSLRVLQRYDRWRRWENVAILGLTDMLNRTFSNEWLPAVAVRRSGLWAMRRVPPVRRFSLSLMTGLLGRQPEVAHVTARA</sequence>
<organism evidence="9 10">
    <name type="scientific">Rubidibacter lacunae KORDI 51-2</name>
    <dbReference type="NCBI Taxonomy" id="582515"/>
    <lineage>
        <taxon>Bacteria</taxon>
        <taxon>Bacillati</taxon>
        <taxon>Cyanobacteriota</taxon>
        <taxon>Cyanophyceae</taxon>
        <taxon>Oscillatoriophycideae</taxon>
        <taxon>Chroococcales</taxon>
        <taxon>Aphanothecaceae</taxon>
        <taxon>Rubidibacter</taxon>
    </lineage>
</organism>
<dbReference type="Pfam" id="PF01494">
    <property type="entry name" value="FAD_binding_3"/>
    <property type="match status" value="1"/>
</dbReference>
<evidence type="ECO:0000256" key="3">
    <source>
        <dbReference type="ARBA" id="ARBA00022630"/>
    </source>
</evidence>
<evidence type="ECO:0000256" key="4">
    <source>
        <dbReference type="ARBA" id="ARBA00022827"/>
    </source>
</evidence>
<feature type="domain" description="FAD-binding" evidence="8">
    <location>
        <begin position="32"/>
        <end position="366"/>
    </location>
</feature>
<dbReference type="FunFam" id="3.50.50.60:FF:000021">
    <property type="entry name" value="Ubiquinone biosynthesis monooxygenase COQ6"/>
    <property type="match status" value="1"/>
</dbReference>
<dbReference type="NCBIfam" id="NF005612">
    <property type="entry name" value="PRK07364.1"/>
    <property type="match status" value="1"/>
</dbReference>
<dbReference type="PANTHER" id="PTHR43876:SF7">
    <property type="entry name" value="UBIQUINONE BIOSYNTHESIS MONOOXYGENASE COQ6, MITOCHONDRIAL"/>
    <property type="match status" value="1"/>
</dbReference>
<dbReference type="EC" id="1.14.13.-" evidence="9"/>
<evidence type="ECO:0000256" key="1">
    <source>
        <dbReference type="ARBA" id="ARBA00001974"/>
    </source>
</evidence>
<proteinExistence type="inferred from homology"/>
<protein>
    <submittedName>
        <fullName evidence="9">Ubiquinone biosynthesis hydroxylase, UbiH/UbiF/VisC/COQ6 family</fullName>
        <ecNumber evidence="9">1.14.13.-</ecNumber>
    </submittedName>
</protein>
<dbReference type="PANTHER" id="PTHR43876">
    <property type="entry name" value="UBIQUINONE BIOSYNTHESIS MONOOXYGENASE COQ6, MITOCHONDRIAL"/>
    <property type="match status" value="1"/>
</dbReference>
<accession>U5D8G7</accession>
<dbReference type="InterPro" id="IPR018168">
    <property type="entry name" value="Ubi_Hdrlase_CS"/>
</dbReference>
<dbReference type="EMBL" id="ASSJ01000064">
    <property type="protein sequence ID" value="ERN40908.1"/>
    <property type="molecule type" value="Genomic_DNA"/>
</dbReference>
<dbReference type="InterPro" id="IPR002938">
    <property type="entry name" value="FAD-bd"/>
</dbReference>
<feature type="signal peptide" evidence="7">
    <location>
        <begin position="1"/>
        <end position="24"/>
    </location>
</feature>
<dbReference type="NCBIfam" id="TIGR01988">
    <property type="entry name" value="Ubi-OHases"/>
    <property type="match status" value="1"/>
</dbReference>